<protein>
    <submittedName>
        <fullName evidence="6">Signal transduction protein with CBS domain protein</fullName>
    </submittedName>
</protein>
<accession>A0A1F2P9S9</accession>
<feature type="domain" description="CBS" evidence="5">
    <location>
        <begin position="65"/>
        <end position="122"/>
    </location>
</feature>
<dbReference type="AlphaFoldDB" id="A0A1F2P9S9"/>
<feature type="domain" description="CBS" evidence="5">
    <location>
        <begin position="128"/>
        <end position="185"/>
    </location>
</feature>
<name>A0A1F2P9S9_9EURY</name>
<dbReference type="Proteomes" id="UP000186940">
    <property type="component" value="Unassembled WGS sequence"/>
</dbReference>
<feature type="domain" description="CBS" evidence="5">
    <location>
        <begin position="7"/>
        <end position="63"/>
    </location>
</feature>
<feature type="domain" description="CBS" evidence="5">
    <location>
        <begin position="227"/>
        <end position="278"/>
    </location>
</feature>
<dbReference type="CDD" id="cd04614">
    <property type="entry name" value="CBS_pair_arch2_repeat2"/>
    <property type="match status" value="1"/>
</dbReference>
<evidence type="ECO:0000313" key="6">
    <source>
        <dbReference type="EMBL" id="OFV67702.1"/>
    </source>
</evidence>
<sequence length="278" mass="31224">MKVSDLMTKEVYYVTLPGSRDDVLKILTEKQVSGVPVLKDEKIAGIVTRSDLFDNPEEDQLALLMTRYLVTIDPDASIRDAVTLLVEYDIRRLPVITIDGTLVGILTVEDLIKLIAECNFDEEIKPYLTRGVLTVWEETPLTVVGRTMELAGERAACVINSNERLSGLITDRDLIQAAIVKDSTERSDSTGTSDMDSWSWEGVRDMHTFYYGVSRIRLPPIPVKDVMIRDLVTASTDAGVSECAKKMVKYDFDQLPIIDENNRLIALLRDKDLLKVLI</sequence>
<dbReference type="PROSITE" id="PS51371">
    <property type="entry name" value="CBS"/>
    <property type="match status" value="4"/>
</dbReference>
<proteinExistence type="predicted"/>
<dbReference type="Gene3D" id="3.10.580.10">
    <property type="entry name" value="CBS-domain"/>
    <property type="match status" value="2"/>
</dbReference>
<dbReference type="EMBL" id="LYOS01000003">
    <property type="protein sequence ID" value="OFV67702.1"/>
    <property type="molecule type" value="Genomic_DNA"/>
</dbReference>
<evidence type="ECO:0000256" key="2">
    <source>
        <dbReference type="ARBA" id="ARBA00023122"/>
    </source>
</evidence>
<comment type="caution">
    <text evidence="6">The sequence shown here is derived from an EMBL/GenBank/DDBJ whole genome shotgun (WGS) entry which is preliminary data.</text>
</comment>
<gene>
    <name evidence="6" type="ORF">SCAL_001077</name>
</gene>
<evidence type="ECO:0000256" key="4">
    <source>
        <dbReference type="PROSITE-ProRule" id="PRU00703"/>
    </source>
</evidence>
<keyword evidence="7" id="KW-1185">Reference proteome</keyword>
<dbReference type="InterPro" id="IPR000644">
    <property type="entry name" value="CBS_dom"/>
</dbReference>
<dbReference type="PANTHER" id="PTHR43080">
    <property type="entry name" value="CBS DOMAIN-CONTAINING PROTEIN CBSX3, MITOCHONDRIAL"/>
    <property type="match status" value="1"/>
</dbReference>
<evidence type="ECO:0000256" key="3">
    <source>
        <dbReference type="ARBA" id="ARBA00023167"/>
    </source>
</evidence>
<dbReference type="SUPFAM" id="SSF54631">
    <property type="entry name" value="CBS-domain pair"/>
    <property type="match status" value="2"/>
</dbReference>
<dbReference type="PANTHER" id="PTHR43080:SF29">
    <property type="entry name" value="OS02G0818000 PROTEIN"/>
    <property type="match status" value="1"/>
</dbReference>
<dbReference type="SMART" id="SM00116">
    <property type="entry name" value="CBS"/>
    <property type="match status" value="4"/>
</dbReference>
<dbReference type="GO" id="GO:0009086">
    <property type="term" value="P:methionine biosynthetic process"/>
    <property type="evidence" value="ECO:0007669"/>
    <property type="project" value="UniProtKB-KW"/>
</dbReference>
<dbReference type="InterPro" id="IPR051257">
    <property type="entry name" value="Diverse_CBS-Domain"/>
</dbReference>
<keyword evidence="1" id="KW-0028">Amino-acid biosynthesis</keyword>
<evidence type="ECO:0000259" key="5">
    <source>
        <dbReference type="PROSITE" id="PS51371"/>
    </source>
</evidence>
<dbReference type="InterPro" id="IPR046342">
    <property type="entry name" value="CBS_dom_sf"/>
</dbReference>
<keyword evidence="3" id="KW-0486">Methionine biosynthesis</keyword>
<dbReference type="Pfam" id="PF00571">
    <property type="entry name" value="CBS"/>
    <property type="match status" value="4"/>
</dbReference>
<keyword evidence="2 4" id="KW-0129">CBS domain</keyword>
<evidence type="ECO:0000313" key="7">
    <source>
        <dbReference type="Proteomes" id="UP000186940"/>
    </source>
</evidence>
<dbReference type="STRING" id="1838285.SCAL_001077"/>
<evidence type="ECO:0000256" key="1">
    <source>
        <dbReference type="ARBA" id="ARBA00022605"/>
    </source>
</evidence>
<organism evidence="6 7">
    <name type="scientific">Candidatus Syntropharchaeum caldarium</name>
    <dbReference type="NCBI Taxonomy" id="1838285"/>
    <lineage>
        <taxon>Archaea</taxon>
        <taxon>Methanobacteriati</taxon>
        <taxon>Methanobacteriota</taxon>
        <taxon>Stenosarchaea group</taxon>
        <taxon>Methanomicrobia</taxon>
        <taxon>Methanosarcinales</taxon>
        <taxon>ANME-2 cluster</taxon>
        <taxon>Candidatus Syntropharchaeum</taxon>
    </lineage>
</organism>
<reference evidence="6" key="1">
    <citation type="submission" date="2016-05" db="EMBL/GenBank/DDBJ databases">
        <title>Microbial consortia oxidize butane by reversing methanogenesis.</title>
        <authorList>
            <person name="Laso-Perez R."/>
            <person name="Richter M."/>
            <person name="Wegener G."/>
            <person name="Musat F."/>
        </authorList>
    </citation>
    <scope>NUCLEOTIDE SEQUENCE [LARGE SCALE GENOMIC DNA]</scope>
    <source>
        <strain evidence="6">BOX2</strain>
    </source>
</reference>